<organism evidence="2 3">
    <name type="scientific">Plakobranchus ocellatus</name>
    <dbReference type="NCBI Taxonomy" id="259542"/>
    <lineage>
        <taxon>Eukaryota</taxon>
        <taxon>Metazoa</taxon>
        <taxon>Spiralia</taxon>
        <taxon>Lophotrochozoa</taxon>
        <taxon>Mollusca</taxon>
        <taxon>Gastropoda</taxon>
        <taxon>Heterobranchia</taxon>
        <taxon>Euthyneura</taxon>
        <taxon>Panpulmonata</taxon>
        <taxon>Sacoglossa</taxon>
        <taxon>Placobranchoidea</taxon>
        <taxon>Plakobranchidae</taxon>
        <taxon>Plakobranchus</taxon>
    </lineage>
</organism>
<reference evidence="2 3" key="1">
    <citation type="journal article" date="2021" name="Elife">
        <title>Chloroplast acquisition without the gene transfer in kleptoplastic sea slugs, Plakobranchus ocellatus.</title>
        <authorList>
            <person name="Maeda T."/>
            <person name="Takahashi S."/>
            <person name="Yoshida T."/>
            <person name="Shimamura S."/>
            <person name="Takaki Y."/>
            <person name="Nagai Y."/>
            <person name="Toyoda A."/>
            <person name="Suzuki Y."/>
            <person name="Arimoto A."/>
            <person name="Ishii H."/>
            <person name="Satoh N."/>
            <person name="Nishiyama T."/>
            <person name="Hasebe M."/>
            <person name="Maruyama T."/>
            <person name="Minagawa J."/>
            <person name="Obokata J."/>
            <person name="Shigenobu S."/>
        </authorList>
    </citation>
    <scope>NUCLEOTIDE SEQUENCE [LARGE SCALE GENOMIC DNA]</scope>
</reference>
<accession>A0AAV4AGY2</accession>
<dbReference type="AlphaFoldDB" id="A0AAV4AGY2"/>
<evidence type="ECO:0000313" key="3">
    <source>
        <dbReference type="Proteomes" id="UP000735302"/>
    </source>
</evidence>
<feature type="region of interest" description="Disordered" evidence="1">
    <location>
        <begin position="50"/>
        <end position="79"/>
    </location>
</feature>
<sequence>MECTQKEKGRGGGGKSRAIHVIQQNNKPITSPIATALTTTKPKGLFGVALQEPPAASSYPPPPGLREENLKDKEKEGQS</sequence>
<dbReference type="Proteomes" id="UP000735302">
    <property type="component" value="Unassembled WGS sequence"/>
</dbReference>
<comment type="caution">
    <text evidence="2">The sequence shown here is derived from an EMBL/GenBank/DDBJ whole genome shotgun (WGS) entry which is preliminary data.</text>
</comment>
<evidence type="ECO:0000256" key="1">
    <source>
        <dbReference type="SAM" id="MobiDB-lite"/>
    </source>
</evidence>
<proteinExistence type="predicted"/>
<protein>
    <submittedName>
        <fullName evidence="2">Uncharacterized protein</fullName>
    </submittedName>
</protein>
<dbReference type="EMBL" id="BLXT01003770">
    <property type="protein sequence ID" value="GFO06287.1"/>
    <property type="molecule type" value="Genomic_DNA"/>
</dbReference>
<evidence type="ECO:0000313" key="2">
    <source>
        <dbReference type="EMBL" id="GFO06287.1"/>
    </source>
</evidence>
<name>A0AAV4AGY2_9GAST</name>
<feature type="compositionally biased region" description="Basic and acidic residues" evidence="1">
    <location>
        <begin position="65"/>
        <end position="79"/>
    </location>
</feature>
<keyword evidence="3" id="KW-1185">Reference proteome</keyword>
<gene>
    <name evidence="2" type="ORF">PoB_003279200</name>
</gene>